<accession>A0A811PTB4</accession>
<dbReference type="Proteomes" id="UP000604825">
    <property type="component" value="Unassembled WGS sequence"/>
</dbReference>
<name>A0A811PTB4_9POAL</name>
<feature type="coiled-coil region" evidence="1">
    <location>
        <begin position="55"/>
        <end position="99"/>
    </location>
</feature>
<keyword evidence="1" id="KW-0175">Coiled coil</keyword>
<gene>
    <name evidence="2" type="ORF">NCGR_LOCUS34869</name>
</gene>
<dbReference type="OrthoDB" id="621609at2759"/>
<sequence length="121" mass="13875">MPYLNGGAISLDGGVIKGKGKLLLGYSDPKITFLVVSVMPNTMTESNVHLVVVTRRNLDNKMKRLETIKTKIREQEKFHEELVKEFNKRKRKFDEIEQRITQPRGNELVLRAALKAKDLDP</sequence>
<keyword evidence="3" id="KW-1185">Reference proteome</keyword>
<protein>
    <submittedName>
        <fullName evidence="2">Uncharacterized protein</fullName>
    </submittedName>
</protein>
<organism evidence="2 3">
    <name type="scientific">Miscanthus lutarioriparius</name>
    <dbReference type="NCBI Taxonomy" id="422564"/>
    <lineage>
        <taxon>Eukaryota</taxon>
        <taxon>Viridiplantae</taxon>
        <taxon>Streptophyta</taxon>
        <taxon>Embryophyta</taxon>
        <taxon>Tracheophyta</taxon>
        <taxon>Spermatophyta</taxon>
        <taxon>Magnoliopsida</taxon>
        <taxon>Liliopsida</taxon>
        <taxon>Poales</taxon>
        <taxon>Poaceae</taxon>
        <taxon>PACMAD clade</taxon>
        <taxon>Panicoideae</taxon>
        <taxon>Andropogonodae</taxon>
        <taxon>Andropogoneae</taxon>
        <taxon>Saccharinae</taxon>
        <taxon>Miscanthus</taxon>
    </lineage>
</organism>
<evidence type="ECO:0000313" key="2">
    <source>
        <dbReference type="EMBL" id="CAD6251103.1"/>
    </source>
</evidence>
<comment type="caution">
    <text evidence="2">The sequence shown here is derived from an EMBL/GenBank/DDBJ whole genome shotgun (WGS) entry which is preliminary data.</text>
</comment>
<reference evidence="2" key="1">
    <citation type="submission" date="2020-10" db="EMBL/GenBank/DDBJ databases">
        <authorList>
            <person name="Han B."/>
            <person name="Lu T."/>
            <person name="Zhao Q."/>
            <person name="Huang X."/>
            <person name="Zhao Y."/>
        </authorList>
    </citation>
    <scope>NUCLEOTIDE SEQUENCE</scope>
</reference>
<dbReference type="AlphaFoldDB" id="A0A811PTB4"/>
<proteinExistence type="predicted"/>
<evidence type="ECO:0000256" key="1">
    <source>
        <dbReference type="SAM" id="Coils"/>
    </source>
</evidence>
<dbReference type="PANTHER" id="PTHR33566:SF1">
    <property type="entry name" value="EN_SPM-LIKE TRANSPOSON-RELATED"/>
    <property type="match status" value="1"/>
</dbReference>
<dbReference type="EMBL" id="CAJGYO010000008">
    <property type="protein sequence ID" value="CAD6251103.1"/>
    <property type="molecule type" value="Genomic_DNA"/>
</dbReference>
<evidence type="ECO:0000313" key="3">
    <source>
        <dbReference type="Proteomes" id="UP000604825"/>
    </source>
</evidence>
<dbReference type="PANTHER" id="PTHR33566">
    <property type="entry name" value="EN/SPM-LIKE TRANSPOSON-RELATED"/>
    <property type="match status" value="1"/>
</dbReference>